<dbReference type="CDD" id="cd00338">
    <property type="entry name" value="Ser_Recombinase"/>
    <property type="match status" value="1"/>
</dbReference>
<dbReference type="AlphaFoldDB" id="A0AB39S4N1"/>
<dbReference type="RefSeq" id="WP_369260059.1">
    <property type="nucleotide sequence ID" value="NZ_CP163440.1"/>
</dbReference>
<dbReference type="PANTHER" id="PTHR30461:SF23">
    <property type="entry name" value="DNA RECOMBINASE-RELATED"/>
    <property type="match status" value="1"/>
</dbReference>
<accession>A0AB39S4N1</accession>
<evidence type="ECO:0000259" key="2">
    <source>
        <dbReference type="PROSITE" id="PS51737"/>
    </source>
</evidence>
<dbReference type="GO" id="GO:0000150">
    <property type="term" value="F:DNA strand exchange activity"/>
    <property type="evidence" value="ECO:0007669"/>
    <property type="project" value="InterPro"/>
</dbReference>
<proteinExistence type="predicted"/>
<dbReference type="InterPro" id="IPR050639">
    <property type="entry name" value="SSR_resolvase"/>
</dbReference>
<dbReference type="Pfam" id="PF00239">
    <property type="entry name" value="Resolvase"/>
    <property type="match status" value="1"/>
</dbReference>
<dbReference type="InterPro" id="IPR025827">
    <property type="entry name" value="Zn_ribbon_recom_dom"/>
</dbReference>
<dbReference type="Pfam" id="PF07508">
    <property type="entry name" value="Recombinase"/>
    <property type="match status" value="1"/>
</dbReference>
<dbReference type="Gene3D" id="3.40.50.1390">
    <property type="entry name" value="Resolvase, N-terminal catalytic domain"/>
    <property type="match status" value="1"/>
</dbReference>
<dbReference type="Gene3D" id="3.90.1750.20">
    <property type="entry name" value="Putative Large Serine Recombinase, Chain B, Domain 2"/>
    <property type="match status" value="1"/>
</dbReference>
<dbReference type="Pfam" id="PF13408">
    <property type="entry name" value="Zn_ribbon_recom"/>
    <property type="match status" value="1"/>
</dbReference>
<dbReference type="SMART" id="SM00857">
    <property type="entry name" value="Resolvase"/>
    <property type="match status" value="1"/>
</dbReference>
<dbReference type="PROSITE" id="PS51736">
    <property type="entry name" value="RECOMBINASES_3"/>
    <property type="match status" value="1"/>
</dbReference>
<name>A0AB39S4N1_9ACTN</name>
<dbReference type="SUPFAM" id="SSF53041">
    <property type="entry name" value="Resolvase-like"/>
    <property type="match status" value="1"/>
</dbReference>
<protein>
    <submittedName>
        <fullName evidence="3">Recombinase family protein</fullName>
    </submittedName>
</protein>
<dbReference type="EMBL" id="CP163440">
    <property type="protein sequence ID" value="XDQ63195.1"/>
    <property type="molecule type" value="Genomic_DNA"/>
</dbReference>
<feature type="domain" description="Recombinase" evidence="2">
    <location>
        <begin position="191"/>
        <end position="294"/>
    </location>
</feature>
<organism evidence="3">
    <name type="scientific">Streptomyces sp. R35</name>
    <dbReference type="NCBI Taxonomy" id="3238630"/>
    <lineage>
        <taxon>Bacteria</taxon>
        <taxon>Bacillati</taxon>
        <taxon>Actinomycetota</taxon>
        <taxon>Actinomycetes</taxon>
        <taxon>Kitasatosporales</taxon>
        <taxon>Streptomycetaceae</taxon>
        <taxon>Streptomyces</taxon>
    </lineage>
</organism>
<dbReference type="PANTHER" id="PTHR30461">
    <property type="entry name" value="DNA-INVERTASE FROM LAMBDOID PROPHAGE"/>
    <property type="match status" value="1"/>
</dbReference>
<gene>
    <name evidence="3" type="ORF">AB5J50_21540</name>
</gene>
<evidence type="ECO:0000259" key="1">
    <source>
        <dbReference type="PROSITE" id="PS51736"/>
    </source>
</evidence>
<dbReference type="InterPro" id="IPR011109">
    <property type="entry name" value="DNA_bind_recombinase_dom"/>
</dbReference>
<sequence length="499" mass="56921">MAAPTMIDVIPGSYSISMSRSKLAKATITPGEPAAIYCRISHTKDEDQTGVDRQERICREIAERLELRVEASHVYVDNNRSAWQRNRKRPGWEEMLRAMGEGEIRHVIVYHPDRLMRQPKDLEELLSIADDKRVLLHGEANRRDLSDPDDRFILRIEVAHACRSSDDSSRRLKDALKDKAREGKPHVGNRPYGYTGNGQAIIEEEAEIVREVFRRYLDGESPLGIAQDLTARGVTTSKGKTWQPENVRHLLSSNFVAGVRIHQGEEVGTGAWPAIIDRGQWEEVQRFKEYRAAQARDQQKRPTRYYVLRGVVTCACGARMAGTNSGRYAYYRCTRADDVDQQKCDRSVSAVPLEAFARDVAIRVLTKLDTSGYEPAATTRPESDVLADEKDRAKLEELKQLWLTDDDFTTAEFHAMRAVVLKRMKERQRKTVKRPVAVLEGIAGPDAETNWQRLEKEEDYARMNAIYRFLFAAVVIRPPTRKGRGFDTDRVEIKPNPLD</sequence>
<dbReference type="InterPro" id="IPR006119">
    <property type="entry name" value="Resolv_N"/>
</dbReference>
<dbReference type="InterPro" id="IPR036162">
    <property type="entry name" value="Resolvase-like_N_sf"/>
</dbReference>
<dbReference type="PROSITE" id="PS51737">
    <property type="entry name" value="RECOMBINASE_DNA_BIND"/>
    <property type="match status" value="1"/>
</dbReference>
<dbReference type="InterPro" id="IPR038109">
    <property type="entry name" value="DNA_bind_recomb_sf"/>
</dbReference>
<dbReference type="GO" id="GO:0003677">
    <property type="term" value="F:DNA binding"/>
    <property type="evidence" value="ECO:0007669"/>
    <property type="project" value="InterPro"/>
</dbReference>
<feature type="domain" description="Resolvase/invertase-type recombinase catalytic" evidence="1">
    <location>
        <begin position="33"/>
        <end position="183"/>
    </location>
</feature>
<reference evidence="3" key="1">
    <citation type="submission" date="2024-07" db="EMBL/GenBank/DDBJ databases">
        <authorList>
            <person name="Yu S.T."/>
        </authorList>
    </citation>
    <scope>NUCLEOTIDE SEQUENCE</scope>
    <source>
        <strain evidence="3">R35</strain>
    </source>
</reference>
<evidence type="ECO:0000313" key="3">
    <source>
        <dbReference type="EMBL" id="XDQ63195.1"/>
    </source>
</evidence>